<evidence type="ECO:0000256" key="1">
    <source>
        <dbReference type="SAM" id="Phobius"/>
    </source>
</evidence>
<proteinExistence type="predicted"/>
<sequence>MKLRSQLRHTSFAVGQIRVMLMSYTSQAHSRTLAKSYISSRALSRIHGRSSIGSENHDGENERATLETLEEFDWNSVMSEGERRCQHGLREGKRNTAAFFPKLVWSIAIIVEFSIVLVAVLLLPVTTAAAAAAAEERSSGRMPNECSGWSTREFDTFPSHEKRAARWCLTVGIFSSFSTAVQTEYQHPHLEGRIENVARFRERGSKDDQRWWYW</sequence>
<dbReference type="EMBL" id="JAYRBN010000061">
    <property type="protein sequence ID" value="KAL2739827.1"/>
    <property type="molecule type" value="Genomic_DNA"/>
</dbReference>
<evidence type="ECO:0000313" key="2">
    <source>
        <dbReference type="EMBL" id="KAL2739827.1"/>
    </source>
</evidence>
<accession>A0ABD2C459</accession>
<evidence type="ECO:0000313" key="3">
    <source>
        <dbReference type="Proteomes" id="UP001607303"/>
    </source>
</evidence>
<protein>
    <submittedName>
        <fullName evidence="2">Uncharacterized protein</fullName>
    </submittedName>
</protein>
<keyword evidence="1" id="KW-1133">Transmembrane helix</keyword>
<keyword evidence="3" id="KW-1185">Reference proteome</keyword>
<comment type="caution">
    <text evidence="2">The sequence shown here is derived from an EMBL/GenBank/DDBJ whole genome shotgun (WGS) entry which is preliminary data.</text>
</comment>
<name>A0ABD2C459_VESMC</name>
<gene>
    <name evidence="2" type="ORF">V1477_011216</name>
</gene>
<feature type="transmembrane region" description="Helical" evidence="1">
    <location>
        <begin position="103"/>
        <end position="123"/>
    </location>
</feature>
<keyword evidence="1" id="KW-0812">Transmembrane</keyword>
<organism evidence="2 3">
    <name type="scientific">Vespula maculifrons</name>
    <name type="common">Eastern yellow jacket</name>
    <name type="synonym">Wasp</name>
    <dbReference type="NCBI Taxonomy" id="7453"/>
    <lineage>
        <taxon>Eukaryota</taxon>
        <taxon>Metazoa</taxon>
        <taxon>Ecdysozoa</taxon>
        <taxon>Arthropoda</taxon>
        <taxon>Hexapoda</taxon>
        <taxon>Insecta</taxon>
        <taxon>Pterygota</taxon>
        <taxon>Neoptera</taxon>
        <taxon>Endopterygota</taxon>
        <taxon>Hymenoptera</taxon>
        <taxon>Apocrita</taxon>
        <taxon>Aculeata</taxon>
        <taxon>Vespoidea</taxon>
        <taxon>Vespidae</taxon>
        <taxon>Vespinae</taxon>
        <taxon>Vespula</taxon>
    </lineage>
</organism>
<dbReference type="AlphaFoldDB" id="A0ABD2C459"/>
<reference evidence="2 3" key="1">
    <citation type="journal article" date="2024" name="Ann. Entomol. Soc. Am.">
        <title>Genomic analyses of the southern and eastern yellowjacket wasps (Hymenoptera: Vespidae) reveal evolutionary signatures of social life.</title>
        <authorList>
            <person name="Catto M.A."/>
            <person name="Caine P.B."/>
            <person name="Orr S.E."/>
            <person name="Hunt B.G."/>
            <person name="Goodisman M.A.D."/>
        </authorList>
    </citation>
    <scope>NUCLEOTIDE SEQUENCE [LARGE SCALE GENOMIC DNA]</scope>
    <source>
        <strain evidence="2">232</strain>
        <tissue evidence="2">Head and thorax</tissue>
    </source>
</reference>
<keyword evidence="1" id="KW-0472">Membrane</keyword>
<dbReference type="Proteomes" id="UP001607303">
    <property type="component" value="Unassembled WGS sequence"/>
</dbReference>